<evidence type="ECO:0000313" key="10">
    <source>
        <dbReference type="Proteomes" id="UP000563094"/>
    </source>
</evidence>
<dbReference type="GO" id="GO:0005975">
    <property type="term" value="P:carbohydrate metabolic process"/>
    <property type="evidence" value="ECO:0007669"/>
    <property type="project" value="InterPro"/>
</dbReference>
<dbReference type="SUPFAM" id="SSF56601">
    <property type="entry name" value="beta-lactamase/transpeptidase-like"/>
    <property type="match status" value="1"/>
</dbReference>
<evidence type="ECO:0000256" key="2">
    <source>
        <dbReference type="ARBA" id="ARBA00005336"/>
    </source>
</evidence>
<evidence type="ECO:0000256" key="3">
    <source>
        <dbReference type="ARBA" id="ARBA00012663"/>
    </source>
</evidence>
<dbReference type="InterPro" id="IPR017853">
    <property type="entry name" value="GH"/>
</dbReference>
<dbReference type="PANTHER" id="PTHR30480">
    <property type="entry name" value="BETA-HEXOSAMINIDASE-RELATED"/>
    <property type="match status" value="1"/>
</dbReference>
<dbReference type="InterPro" id="IPR001764">
    <property type="entry name" value="Glyco_hydro_3_N"/>
</dbReference>
<evidence type="ECO:0000259" key="7">
    <source>
        <dbReference type="Pfam" id="PF00144"/>
    </source>
</evidence>
<accession>A0A839GKW4</accession>
<feature type="compositionally biased region" description="Basic and acidic residues" evidence="6">
    <location>
        <begin position="900"/>
        <end position="911"/>
    </location>
</feature>
<comment type="similarity">
    <text evidence="2">Belongs to the glycosyl hydrolase 3 family.</text>
</comment>
<dbReference type="Proteomes" id="UP000563094">
    <property type="component" value="Unassembled WGS sequence"/>
</dbReference>
<dbReference type="EC" id="3.2.1.52" evidence="3"/>
<dbReference type="GO" id="GO:0009254">
    <property type="term" value="P:peptidoglycan turnover"/>
    <property type="evidence" value="ECO:0007669"/>
    <property type="project" value="TreeGrafter"/>
</dbReference>
<dbReference type="AlphaFoldDB" id="A0A839GKW4"/>
<dbReference type="Gene3D" id="3.20.20.300">
    <property type="entry name" value="Glycoside hydrolase, family 3, N-terminal domain"/>
    <property type="match status" value="1"/>
</dbReference>
<dbReference type="SUPFAM" id="SSF52279">
    <property type="entry name" value="Beta-D-glucan exohydrolase, C-terminal domain"/>
    <property type="match status" value="1"/>
</dbReference>
<feature type="region of interest" description="Disordered" evidence="6">
    <location>
        <begin position="900"/>
        <end position="920"/>
    </location>
</feature>
<evidence type="ECO:0000259" key="8">
    <source>
        <dbReference type="Pfam" id="PF00933"/>
    </source>
</evidence>
<dbReference type="Pfam" id="PF00144">
    <property type="entry name" value="Beta-lactamase"/>
    <property type="match status" value="1"/>
</dbReference>
<dbReference type="InterPro" id="IPR036881">
    <property type="entry name" value="Glyco_hydro_3_C_sf"/>
</dbReference>
<dbReference type="GO" id="GO:0004563">
    <property type="term" value="F:beta-N-acetylhexosaminidase activity"/>
    <property type="evidence" value="ECO:0007669"/>
    <property type="project" value="UniProtKB-EC"/>
</dbReference>
<dbReference type="InterPro" id="IPR001466">
    <property type="entry name" value="Beta-lactam-related"/>
</dbReference>
<name>A0A839GKW4_9BACT</name>
<feature type="domain" description="Beta-lactamase-related" evidence="7">
    <location>
        <begin position="608"/>
        <end position="961"/>
    </location>
</feature>
<dbReference type="RefSeq" id="WP_182511292.1">
    <property type="nucleotide sequence ID" value="NZ_JACJIQ010000001.1"/>
</dbReference>
<dbReference type="InterPro" id="IPR036962">
    <property type="entry name" value="Glyco_hydro_3_N_sf"/>
</dbReference>
<dbReference type="InterPro" id="IPR019800">
    <property type="entry name" value="Glyco_hydro_3_AS"/>
</dbReference>
<dbReference type="SUPFAM" id="SSF51445">
    <property type="entry name" value="(Trans)glycosidases"/>
    <property type="match status" value="1"/>
</dbReference>
<keyword evidence="10" id="KW-1185">Reference proteome</keyword>
<evidence type="ECO:0000256" key="4">
    <source>
        <dbReference type="ARBA" id="ARBA00022801"/>
    </source>
</evidence>
<evidence type="ECO:0000313" key="9">
    <source>
        <dbReference type="EMBL" id="MBA9075597.1"/>
    </source>
</evidence>
<dbReference type="Gene3D" id="3.40.50.1700">
    <property type="entry name" value="Glycoside hydrolase family 3 C-terminal domain"/>
    <property type="match status" value="1"/>
</dbReference>
<proteinExistence type="inferred from homology"/>
<reference evidence="9 10" key="1">
    <citation type="submission" date="2020-08" db="EMBL/GenBank/DDBJ databases">
        <title>Genomic Encyclopedia of Type Strains, Phase IV (KMG-IV): sequencing the most valuable type-strain genomes for metagenomic binning, comparative biology and taxonomic classification.</title>
        <authorList>
            <person name="Goeker M."/>
        </authorList>
    </citation>
    <scope>NUCLEOTIDE SEQUENCE [LARGE SCALE GENOMIC DNA]</scope>
    <source>
        <strain evidence="9 10">DSM 29854</strain>
    </source>
</reference>
<gene>
    <name evidence="9" type="ORF">FHS90_000294</name>
</gene>
<feature type="domain" description="Glycoside hydrolase family 3 N-terminal" evidence="8">
    <location>
        <begin position="49"/>
        <end position="363"/>
    </location>
</feature>
<dbReference type="Pfam" id="PF00933">
    <property type="entry name" value="Glyco_hydro_3"/>
    <property type="match status" value="1"/>
</dbReference>
<keyword evidence="4 9" id="KW-0378">Hydrolase</keyword>
<dbReference type="PANTHER" id="PTHR30480:SF13">
    <property type="entry name" value="BETA-HEXOSAMINIDASE"/>
    <property type="match status" value="1"/>
</dbReference>
<evidence type="ECO:0000256" key="5">
    <source>
        <dbReference type="ARBA" id="ARBA00023295"/>
    </source>
</evidence>
<comment type="caution">
    <text evidence="9">The sequence shown here is derived from an EMBL/GenBank/DDBJ whole genome shotgun (WGS) entry which is preliminary data.</text>
</comment>
<dbReference type="Gene3D" id="3.40.710.10">
    <property type="entry name" value="DD-peptidase/beta-lactamase superfamily"/>
    <property type="match status" value="1"/>
</dbReference>
<dbReference type="PROSITE" id="PS00775">
    <property type="entry name" value="GLYCOSYL_HYDROL_F3"/>
    <property type="match status" value="1"/>
</dbReference>
<keyword evidence="5" id="KW-0326">Glycosidase</keyword>
<dbReference type="InterPro" id="IPR050226">
    <property type="entry name" value="NagZ_Beta-hexosaminidase"/>
</dbReference>
<comment type="catalytic activity">
    <reaction evidence="1">
        <text>Hydrolysis of terminal non-reducing N-acetyl-D-hexosamine residues in N-acetyl-beta-D-hexosaminides.</text>
        <dbReference type="EC" id="3.2.1.52"/>
    </reaction>
</comment>
<sequence length="983" mass="109098">MLRQYSLGLLAVVMGAWWALSGFTPAGRAKPSLQEQRWVDSVYQSLTPDQRLGQLFMVAAYSNKPQSHVREIENLVTQYGIGGIMFMQGGPVRQAKLTNRYQALAKTPLLVAIDAEWGLDMRLDSSMHFAKQMTLGALPDDRYVYLMGREIALKLKRLGVHVNFSPVVDVNSNPNNPVIGNRSFGENKEQVTQRSIAYIKGLQDHGIIAVAKHFPGHGDTNTDSHKTLPVLHHDLARLSDVELYPFRRSFDAGVMGVMVAHLHVPKLDSIANRAATLSPYLVRDLLKGKMEYEGLVFTDALNMKGVTRYHKPGEVDALAFMAGNDVLLFSEDVPKAIASIRQAVQDSTIQETEIETRVRKILHAKYWAGLNQYKPVDLVNLSHELSLPMSQVLQQQLYEQAVTVVVNKDNLLPFRVLDTTEFASVSIGTGYNNAFTKTLDKYAPFKKFSVSSRIAPDSVYATIKKDLAGSDVVVISLHNLNSTPGRNFGISGTALAFIKDLQRDPTKKVVVVVMGNAYSLKNFEDSNWLVCGYEDNEVVQKVVPQVLFGALPANGRLPVTASPKFKAGVGVPTPSLSRLKYSIPESVGMNSATLKQIDNIALEAIAYAATPGCQVLVVKDGTVVLDKAYGYYTYDRTQPVTEKTIYDLASITKVAATLQAVMFLNDQGRLNLDAKLVTYLPELKGTNKANLLVRDVLLHQAGLSANLPFWQRTLLDGKPNPIYYDTLRSEAYPLEVTPNLFASRRVEDSVWTWIVKSNLVGKRLNSGKFEYRYSDIGMHLMKRVAERLLNQSLPDFLEQNFYSPLGASSLTYNPLNKFLKEQIAPTAKDTVFRKTQLQGTVHDENAAMLGGKAGHAGLFSNANDLAILLQMDLQNGNYGGQQYFRTPVVTNFAQSTSLDNRRGLGWDKPEPEGDGPTSELAPLSAYGHTGFTGTGAWIDPDNNLIYIFLSNRVHPESENNKLLQYNIRTRIHDVVYQSLEQSQ</sequence>
<dbReference type="EMBL" id="JACJIQ010000001">
    <property type="protein sequence ID" value="MBA9075597.1"/>
    <property type="molecule type" value="Genomic_DNA"/>
</dbReference>
<protein>
    <recommendedName>
        <fullName evidence="3">beta-N-acetylhexosaminidase</fullName>
        <ecNumber evidence="3">3.2.1.52</ecNumber>
    </recommendedName>
</protein>
<organism evidence="9 10">
    <name type="scientific">Rufibacter quisquiliarum</name>
    <dbReference type="NCBI Taxonomy" id="1549639"/>
    <lineage>
        <taxon>Bacteria</taxon>
        <taxon>Pseudomonadati</taxon>
        <taxon>Bacteroidota</taxon>
        <taxon>Cytophagia</taxon>
        <taxon>Cytophagales</taxon>
        <taxon>Hymenobacteraceae</taxon>
        <taxon>Rufibacter</taxon>
    </lineage>
</organism>
<evidence type="ECO:0000256" key="6">
    <source>
        <dbReference type="SAM" id="MobiDB-lite"/>
    </source>
</evidence>
<dbReference type="InterPro" id="IPR012338">
    <property type="entry name" value="Beta-lactam/transpept-like"/>
</dbReference>
<evidence type="ECO:0000256" key="1">
    <source>
        <dbReference type="ARBA" id="ARBA00001231"/>
    </source>
</evidence>